<evidence type="ECO:0000256" key="1">
    <source>
        <dbReference type="SAM" id="MobiDB-lite"/>
    </source>
</evidence>
<dbReference type="KEGG" id="sesp:BN6_64730"/>
<gene>
    <name evidence="2" type="ordered locus">BN6_64730</name>
</gene>
<dbReference type="SUPFAM" id="SSF55729">
    <property type="entry name" value="Acyl-CoA N-acyltransferases (Nat)"/>
    <property type="match status" value="1"/>
</dbReference>
<organism evidence="2 3">
    <name type="scientific">Saccharothrix espanaensis (strain ATCC 51144 / DSM 44229 / JCM 9112 / NBRC 15066 / NRRL 15764)</name>
    <dbReference type="NCBI Taxonomy" id="1179773"/>
    <lineage>
        <taxon>Bacteria</taxon>
        <taxon>Bacillati</taxon>
        <taxon>Actinomycetota</taxon>
        <taxon>Actinomycetes</taxon>
        <taxon>Pseudonocardiales</taxon>
        <taxon>Pseudonocardiaceae</taxon>
        <taxon>Saccharothrix</taxon>
    </lineage>
</organism>
<keyword evidence="3" id="KW-1185">Reference proteome</keyword>
<dbReference type="PATRIC" id="fig|1179773.3.peg.6526"/>
<evidence type="ECO:0000313" key="2">
    <source>
        <dbReference type="EMBL" id="CCH33716.1"/>
    </source>
</evidence>
<proteinExistence type="predicted"/>
<dbReference type="AlphaFoldDB" id="K0K5Z9"/>
<evidence type="ECO:0008006" key="4">
    <source>
        <dbReference type="Google" id="ProtNLM"/>
    </source>
</evidence>
<dbReference type="HOGENOM" id="CLU_1299008_0_0_11"/>
<accession>K0K5Z9</accession>
<feature type="region of interest" description="Disordered" evidence="1">
    <location>
        <begin position="187"/>
        <end position="212"/>
    </location>
</feature>
<reference evidence="2 3" key="1">
    <citation type="journal article" date="2012" name="BMC Genomics">
        <title>Complete genome sequence of Saccharothrix espanaensis DSM 44229T and comparison to the other completely sequenced Pseudonocardiaceae.</title>
        <authorList>
            <person name="Strobel T."/>
            <person name="Al-Dilaimi A."/>
            <person name="Blom J."/>
            <person name="Gessner A."/>
            <person name="Kalinowski J."/>
            <person name="Luzhetska M."/>
            <person name="Puhler A."/>
            <person name="Szczepanowski R."/>
            <person name="Bechthold A."/>
            <person name="Ruckert C."/>
        </authorList>
    </citation>
    <scope>NUCLEOTIDE SEQUENCE [LARGE SCALE GENOMIC DNA]</scope>
    <source>
        <strain evidence="3">ATCC 51144 / DSM 44229 / JCM 9112 / NBRC 15066 / NRRL 15764</strain>
    </source>
</reference>
<sequence length="212" mass="23668">MWIVRDRAMSGARPRCGGDRRMTDVEWRLRVAGAADADLVAAFRCASDDRTWQVQVERFVRSNLLDWASDPRAASDDPRALLLLVADELVGVAAHEKAVLTAAGGCRVSATKLQVAALAEPWQGKCFAAGDRASDVLMSAVLTDVRHRRPPRHSHVFAVVHEENHRSLALLARYGLTEDLSRPHPRYRRVITSARRPERDPARDPAREAPRR</sequence>
<protein>
    <recommendedName>
        <fullName evidence="4">N-acetyltransferase domain-containing protein</fullName>
    </recommendedName>
</protein>
<dbReference type="InterPro" id="IPR016181">
    <property type="entry name" value="Acyl_CoA_acyltransferase"/>
</dbReference>
<evidence type="ECO:0000313" key="3">
    <source>
        <dbReference type="Proteomes" id="UP000006281"/>
    </source>
</evidence>
<feature type="compositionally biased region" description="Basic and acidic residues" evidence="1">
    <location>
        <begin position="195"/>
        <end position="212"/>
    </location>
</feature>
<dbReference type="EMBL" id="HE804045">
    <property type="protein sequence ID" value="CCH33716.1"/>
    <property type="molecule type" value="Genomic_DNA"/>
</dbReference>
<name>K0K5Z9_SACES</name>
<dbReference type="Proteomes" id="UP000006281">
    <property type="component" value="Chromosome"/>
</dbReference>